<keyword evidence="3 6" id="KW-0812">Transmembrane</keyword>
<dbReference type="InterPro" id="IPR001851">
    <property type="entry name" value="ABC_transp_permease"/>
</dbReference>
<keyword evidence="5 6" id="KW-0472">Membrane</keyword>
<dbReference type="AlphaFoldDB" id="A0A7W9L8N3"/>
<sequence>MGRWQWVWEGALGVVTVLGLGMVLFTAPGGHLLNILASSAPLGLVAVALSLSMRAGTPNLAVGSVSALSGVLIASVVVVLGLPLVVGVLLVVLLAALSGLVMGAFTVLLEAPAWAVTLAAAVVCDALSLGFTQARTILLPEAPSLSPVVGFGVFAVVSVAGGLLWARRGFRQWLTTGWVGPLVGLAGSCVLAALGGFVLLLRLGAAQPGSQGLFTMVFALAAVLLGGTGLPGVLNGSPLPSGTGAAGTVADAGRADAGRTDVGRADAGRTDVGRADVGRADVGRGGVAGTLLAVLILAIVQGELTLLAMPTYVTMIVLGGAVIAGLAVSRALDALRQQ</sequence>
<evidence type="ECO:0000313" key="8">
    <source>
        <dbReference type="Proteomes" id="UP000579153"/>
    </source>
</evidence>
<keyword evidence="4 6" id="KW-1133">Transmembrane helix</keyword>
<organism evidence="7 8">
    <name type="scientific">Nonomuraea jabiensis</name>
    <dbReference type="NCBI Taxonomy" id="882448"/>
    <lineage>
        <taxon>Bacteria</taxon>
        <taxon>Bacillati</taxon>
        <taxon>Actinomycetota</taxon>
        <taxon>Actinomycetes</taxon>
        <taxon>Streptosporangiales</taxon>
        <taxon>Streptosporangiaceae</taxon>
        <taxon>Nonomuraea</taxon>
    </lineage>
</organism>
<feature type="transmembrane region" description="Helical" evidence="6">
    <location>
        <begin position="6"/>
        <end position="25"/>
    </location>
</feature>
<dbReference type="Proteomes" id="UP000579153">
    <property type="component" value="Unassembled WGS sequence"/>
</dbReference>
<dbReference type="RefSeq" id="WP_185068489.1">
    <property type="nucleotide sequence ID" value="NZ_JACHMB010000001.1"/>
</dbReference>
<dbReference type="PANTHER" id="PTHR32196">
    <property type="entry name" value="ABC TRANSPORTER PERMEASE PROTEIN YPHD-RELATED-RELATED"/>
    <property type="match status" value="1"/>
</dbReference>
<feature type="transmembrane region" description="Helical" evidence="6">
    <location>
        <begin position="87"/>
        <end position="107"/>
    </location>
</feature>
<evidence type="ECO:0000313" key="7">
    <source>
        <dbReference type="EMBL" id="MBB5774670.1"/>
    </source>
</evidence>
<evidence type="ECO:0000256" key="5">
    <source>
        <dbReference type="ARBA" id="ARBA00023136"/>
    </source>
</evidence>
<evidence type="ECO:0000256" key="3">
    <source>
        <dbReference type="ARBA" id="ARBA00022692"/>
    </source>
</evidence>
<dbReference type="EMBL" id="JACHMB010000001">
    <property type="protein sequence ID" value="MBB5774670.1"/>
    <property type="molecule type" value="Genomic_DNA"/>
</dbReference>
<comment type="caution">
    <text evidence="7">The sequence shown here is derived from an EMBL/GenBank/DDBJ whole genome shotgun (WGS) entry which is preliminary data.</text>
</comment>
<feature type="transmembrane region" description="Helical" evidence="6">
    <location>
        <begin position="113"/>
        <end position="132"/>
    </location>
</feature>
<evidence type="ECO:0000256" key="2">
    <source>
        <dbReference type="ARBA" id="ARBA00022475"/>
    </source>
</evidence>
<feature type="transmembrane region" description="Helical" evidence="6">
    <location>
        <begin position="144"/>
        <end position="166"/>
    </location>
</feature>
<feature type="transmembrane region" description="Helical" evidence="6">
    <location>
        <begin position="213"/>
        <end position="234"/>
    </location>
</feature>
<feature type="transmembrane region" description="Helical" evidence="6">
    <location>
        <begin position="59"/>
        <end position="80"/>
    </location>
</feature>
<evidence type="ECO:0000256" key="6">
    <source>
        <dbReference type="SAM" id="Phobius"/>
    </source>
</evidence>
<protein>
    <submittedName>
        <fullName evidence="7">Ribose transport system permease protein</fullName>
    </submittedName>
</protein>
<feature type="transmembrane region" description="Helical" evidence="6">
    <location>
        <begin position="178"/>
        <end position="201"/>
    </location>
</feature>
<keyword evidence="8" id="KW-1185">Reference proteome</keyword>
<feature type="transmembrane region" description="Helical" evidence="6">
    <location>
        <begin position="32"/>
        <end position="53"/>
    </location>
</feature>
<dbReference type="GO" id="GO:0022857">
    <property type="term" value="F:transmembrane transporter activity"/>
    <property type="evidence" value="ECO:0007669"/>
    <property type="project" value="InterPro"/>
</dbReference>
<proteinExistence type="predicted"/>
<keyword evidence="2" id="KW-1003">Cell membrane</keyword>
<gene>
    <name evidence="7" type="ORF">HD596_001426</name>
</gene>
<dbReference type="PANTHER" id="PTHR32196:SF72">
    <property type="entry name" value="RIBOSE IMPORT PERMEASE PROTEIN RBSC"/>
    <property type="match status" value="1"/>
</dbReference>
<dbReference type="Pfam" id="PF02653">
    <property type="entry name" value="BPD_transp_2"/>
    <property type="match status" value="1"/>
</dbReference>
<evidence type="ECO:0000256" key="1">
    <source>
        <dbReference type="ARBA" id="ARBA00004651"/>
    </source>
</evidence>
<name>A0A7W9L8N3_9ACTN</name>
<accession>A0A7W9L8N3</accession>
<comment type="subcellular location">
    <subcellularLocation>
        <location evidence="1">Cell membrane</location>
        <topology evidence="1">Multi-pass membrane protein</topology>
    </subcellularLocation>
</comment>
<reference evidence="7 8" key="1">
    <citation type="submission" date="2020-08" db="EMBL/GenBank/DDBJ databases">
        <title>Sequencing the genomes of 1000 actinobacteria strains.</title>
        <authorList>
            <person name="Klenk H.-P."/>
        </authorList>
    </citation>
    <scope>NUCLEOTIDE SEQUENCE [LARGE SCALE GENOMIC DNA]</scope>
    <source>
        <strain evidence="7 8">DSM 45507</strain>
    </source>
</reference>
<feature type="transmembrane region" description="Helical" evidence="6">
    <location>
        <begin position="282"/>
        <end position="300"/>
    </location>
</feature>
<feature type="transmembrane region" description="Helical" evidence="6">
    <location>
        <begin position="312"/>
        <end position="332"/>
    </location>
</feature>
<evidence type="ECO:0000256" key="4">
    <source>
        <dbReference type="ARBA" id="ARBA00022989"/>
    </source>
</evidence>
<dbReference type="GO" id="GO:0005886">
    <property type="term" value="C:plasma membrane"/>
    <property type="evidence" value="ECO:0007669"/>
    <property type="project" value="UniProtKB-SubCell"/>
</dbReference>